<evidence type="ECO:0000313" key="2">
    <source>
        <dbReference type="Proteomes" id="UP000812440"/>
    </source>
</evidence>
<organism evidence="1 2">
    <name type="scientific">Hymenochirus boettgeri</name>
    <name type="common">Congo dwarf clawed frog</name>
    <dbReference type="NCBI Taxonomy" id="247094"/>
    <lineage>
        <taxon>Eukaryota</taxon>
        <taxon>Metazoa</taxon>
        <taxon>Chordata</taxon>
        <taxon>Craniata</taxon>
        <taxon>Vertebrata</taxon>
        <taxon>Euteleostomi</taxon>
        <taxon>Amphibia</taxon>
        <taxon>Batrachia</taxon>
        <taxon>Anura</taxon>
        <taxon>Pipoidea</taxon>
        <taxon>Pipidae</taxon>
        <taxon>Pipinae</taxon>
        <taxon>Hymenochirus</taxon>
    </lineage>
</organism>
<accession>A0A8T2IBR4</accession>
<evidence type="ECO:0000313" key="1">
    <source>
        <dbReference type="EMBL" id="KAG8430485.1"/>
    </source>
</evidence>
<keyword evidence="2" id="KW-1185">Reference proteome</keyword>
<protein>
    <submittedName>
        <fullName evidence="1">Uncharacterized protein</fullName>
    </submittedName>
</protein>
<dbReference type="AlphaFoldDB" id="A0A8T2IBR4"/>
<name>A0A8T2IBR4_9PIPI</name>
<gene>
    <name evidence="1" type="ORF">GDO86_020518</name>
</gene>
<dbReference type="Proteomes" id="UP000812440">
    <property type="component" value="Unassembled WGS sequence"/>
</dbReference>
<reference evidence="1" key="1">
    <citation type="thesis" date="2020" institute="ProQuest LLC" country="789 East Eisenhower Parkway, Ann Arbor, MI, USA">
        <title>Comparative Genomics and Chromosome Evolution.</title>
        <authorList>
            <person name="Mudd A.B."/>
        </authorList>
    </citation>
    <scope>NUCLEOTIDE SEQUENCE</scope>
    <source>
        <strain evidence="1">Female2</strain>
        <tissue evidence="1">Blood</tissue>
    </source>
</reference>
<proteinExistence type="predicted"/>
<comment type="caution">
    <text evidence="1">The sequence shown here is derived from an EMBL/GenBank/DDBJ whole genome shotgun (WGS) entry which is preliminary data.</text>
</comment>
<dbReference type="EMBL" id="JAACNH010000917">
    <property type="protein sequence ID" value="KAG8430485.1"/>
    <property type="molecule type" value="Genomic_DNA"/>
</dbReference>
<sequence length="72" mass="8656">MVQRARYIRRIVIILHFVHSREGLSRGRRGALQVEPRLDPRKRHTGADSIRFFNFLCWCQRIQLHTDLVQCK</sequence>